<feature type="transmembrane region" description="Helical" evidence="1">
    <location>
        <begin position="20"/>
        <end position="39"/>
    </location>
</feature>
<keyword evidence="1" id="KW-1133">Transmembrane helix</keyword>
<proteinExistence type="predicted"/>
<dbReference type="RefSeq" id="WP_115365971.1">
    <property type="nucleotide sequence ID" value="NZ_QBKA01000002.1"/>
</dbReference>
<reference evidence="2 3" key="1">
    <citation type="submission" date="2018-04" db="EMBL/GenBank/DDBJ databases">
        <title>Altererythrobacter sp. HME9302 genome sequencing and assembly.</title>
        <authorList>
            <person name="Kang H."/>
            <person name="Kim H."/>
            <person name="Joh K."/>
        </authorList>
    </citation>
    <scope>NUCLEOTIDE SEQUENCE [LARGE SCALE GENOMIC DNA]</scope>
    <source>
        <strain evidence="2 3">HME9302</strain>
    </source>
</reference>
<name>A0A369Q597_9SPHN</name>
<dbReference type="Proteomes" id="UP000253727">
    <property type="component" value="Unassembled WGS sequence"/>
</dbReference>
<organism evidence="2 3">
    <name type="scientific">Alteripontixanthobacter maritimus</name>
    <dbReference type="NCBI Taxonomy" id="2161824"/>
    <lineage>
        <taxon>Bacteria</taxon>
        <taxon>Pseudomonadati</taxon>
        <taxon>Pseudomonadota</taxon>
        <taxon>Alphaproteobacteria</taxon>
        <taxon>Sphingomonadales</taxon>
        <taxon>Erythrobacteraceae</taxon>
        <taxon>Alteripontixanthobacter</taxon>
    </lineage>
</organism>
<keyword evidence="1" id="KW-0812">Transmembrane</keyword>
<evidence type="ECO:0000256" key="1">
    <source>
        <dbReference type="SAM" id="Phobius"/>
    </source>
</evidence>
<comment type="caution">
    <text evidence="2">The sequence shown here is derived from an EMBL/GenBank/DDBJ whole genome shotgun (WGS) entry which is preliminary data.</text>
</comment>
<dbReference type="EMBL" id="QBKA01000002">
    <property type="protein sequence ID" value="RDC59652.1"/>
    <property type="molecule type" value="Genomic_DNA"/>
</dbReference>
<evidence type="ECO:0000313" key="3">
    <source>
        <dbReference type="Proteomes" id="UP000253727"/>
    </source>
</evidence>
<protein>
    <recommendedName>
        <fullName evidence="4">Flp family type IVb pilin</fullName>
    </recommendedName>
</protein>
<sequence length="63" mass="6863">MLKLILRITHDQRGTSAVEYGLILALIFLAIAGAVSALADESTEQWDGLNTKVTDASKNNFKE</sequence>
<dbReference type="AlphaFoldDB" id="A0A369Q597"/>
<accession>A0A369Q597</accession>
<gene>
    <name evidence="2" type="ORF">HME9302_00842</name>
</gene>
<keyword evidence="1" id="KW-0472">Membrane</keyword>
<evidence type="ECO:0008006" key="4">
    <source>
        <dbReference type="Google" id="ProtNLM"/>
    </source>
</evidence>
<evidence type="ECO:0000313" key="2">
    <source>
        <dbReference type="EMBL" id="RDC59652.1"/>
    </source>
</evidence>
<keyword evidence="3" id="KW-1185">Reference proteome</keyword>